<feature type="compositionally biased region" description="Basic and acidic residues" evidence="1">
    <location>
        <begin position="84"/>
        <end position="93"/>
    </location>
</feature>
<proteinExistence type="predicted"/>
<feature type="signal peptide" evidence="2">
    <location>
        <begin position="1"/>
        <end position="24"/>
    </location>
</feature>
<evidence type="ECO:0000256" key="1">
    <source>
        <dbReference type="SAM" id="MobiDB-lite"/>
    </source>
</evidence>
<reference evidence="4" key="1">
    <citation type="submission" date="2022-10" db="EMBL/GenBank/DDBJ databases">
        <title>Genome assembly of Pristionchus species.</title>
        <authorList>
            <person name="Yoshida K."/>
            <person name="Sommer R.J."/>
        </authorList>
    </citation>
    <scope>NUCLEOTIDE SEQUENCE [LARGE SCALE GENOMIC DNA]</scope>
    <source>
        <strain evidence="4">RS5460</strain>
    </source>
</reference>
<dbReference type="Proteomes" id="UP001328107">
    <property type="component" value="Unassembled WGS sequence"/>
</dbReference>
<feature type="chain" id="PRO_5042960254" evidence="2">
    <location>
        <begin position="25"/>
        <end position="109"/>
    </location>
</feature>
<sequence>GRSGRSGETAAVALVAVALGGADGTLLTREERGEVGRGIRVAVRVDVEGDDARPGVVCDDAELAEAVRDLIVHIVDVGDDAADGDQRCERGEESDAAGEVKGQPHDGSE</sequence>
<keyword evidence="4" id="KW-1185">Reference proteome</keyword>
<keyword evidence="2" id="KW-0732">Signal</keyword>
<feature type="region of interest" description="Disordered" evidence="1">
    <location>
        <begin position="81"/>
        <end position="109"/>
    </location>
</feature>
<comment type="caution">
    <text evidence="3">The sequence shown here is derived from an EMBL/GenBank/DDBJ whole genome shotgun (WGS) entry which is preliminary data.</text>
</comment>
<feature type="non-terminal residue" evidence="3">
    <location>
        <position position="1"/>
    </location>
</feature>
<evidence type="ECO:0000313" key="4">
    <source>
        <dbReference type="Proteomes" id="UP001328107"/>
    </source>
</evidence>
<dbReference type="AlphaFoldDB" id="A0AAN5I9E7"/>
<accession>A0AAN5I9E7</accession>
<name>A0AAN5I9E7_9BILA</name>
<protein>
    <submittedName>
        <fullName evidence="3">Uncharacterized protein</fullName>
    </submittedName>
</protein>
<evidence type="ECO:0000313" key="3">
    <source>
        <dbReference type="EMBL" id="GMR54901.1"/>
    </source>
</evidence>
<gene>
    <name evidence="3" type="ORF">PMAYCL1PPCAC_25096</name>
</gene>
<evidence type="ECO:0000256" key="2">
    <source>
        <dbReference type="SAM" id="SignalP"/>
    </source>
</evidence>
<organism evidence="3 4">
    <name type="scientific">Pristionchus mayeri</name>
    <dbReference type="NCBI Taxonomy" id="1317129"/>
    <lineage>
        <taxon>Eukaryota</taxon>
        <taxon>Metazoa</taxon>
        <taxon>Ecdysozoa</taxon>
        <taxon>Nematoda</taxon>
        <taxon>Chromadorea</taxon>
        <taxon>Rhabditida</taxon>
        <taxon>Rhabditina</taxon>
        <taxon>Diplogasteromorpha</taxon>
        <taxon>Diplogasteroidea</taxon>
        <taxon>Neodiplogasteridae</taxon>
        <taxon>Pristionchus</taxon>
    </lineage>
</organism>
<feature type="non-terminal residue" evidence="3">
    <location>
        <position position="109"/>
    </location>
</feature>
<dbReference type="EMBL" id="BTRK01000005">
    <property type="protein sequence ID" value="GMR54901.1"/>
    <property type="molecule type" value="Genomic_DNA"/>
</dbReference>